<name>A0A1Z5KQM0_FISSO</name>
<dbReference type="Proteomes" id="UP000198406">
    <property type="component" value="Unassembled WGS sequence"/>
</dbReference>
<gene>
    <name evidence="2" type="ORF">FisN_1Hu631</name>
</gene>
<comment type="caution">
    <text evidence="2">The sequence shown here is derived from an EMBL/GenBank/DDBJ whole genome shotgun (WGS) entry which is preliminary data.</text>
</comment>
<dbReference type="InParanoid" id="A0A1Z5KQM0"/>
<proteinExistence type="predicted"/>
<keyword evidence="3" id="KW-1185">Reference proteome</keyword>
<reference evidence="2 3" key="1">
    <citation type="journal article" date="2015" name="Plant Cell">
        <title>Oil accumulation by the oleaginous diatom Fistulifera solaris as revealed by the genome and transcriptome.</title>
        <authorList>
            <person name="Tanaka T."/>
            <person name="Maeda Y."/>
            <person name="Veluchamy A."/>
            <person name="Tanaka M."/>
            <person name="Abida H."/>
            <person name="Marechal E."/>
            <person name="Bowler C."/>
            <person name="Muto M."/>
            <person name="Sunaga Y."/>
            <person name="Tanaka M."/>
            <person name="Yoshino T."/>
            <person name="Taniguchi T."/>
            <person name="Fukuda Y."/>
            <person name="Nemoto M."/>
            <person name="Matsumoto M."/>
            <person name="Wong P.S."/>
            <person name="Aburatani S."/>
            <person name="Fujibuchi W."/>
        </authorList>
    </citation>
    <scope>NUCLEOTIDE SEQUENCE [LARGE SCALE GENOMIC DNA]</scope>
    <source>
        <strain evidence="2 3">JPCC DA0580</strain>
    </source>
</reference>
<evidence type="ECO:0000256" key="1">
    <source>
        <dbReference type="SAM" id="MobiDB-lite"/>
    </source>
</evidence>
<evidence type="ECO:0000313" key="3">
    <source>
        <dbReference type="Proteomes" id="UP000198406"/>
    </source>
</evidence>
<accession>A0A1Z5KQM0</accession>
<dbReference type="AlphaFoldDB" id="A0A1Z5KQM0"/>
<feature type="region of interest" description="Disordered" evidence="1">
    <location>
        <begin position="197"/>
        <end position="329"/>
    </location>
</feature>
<feature type="region of interest" description="Disordered" evidence="1">
    <location>
        <begin position="132"/>
        <end position="166"/>
    </location>
</feature>
<organism evidence="2 3">
    <name type="scientific">Fistulifera solaris</name>
    <name type="common">Oleaginous diatom</name>
    <dbReference type="NCBI Taxonomy" id="1519565"/>
    <lineage>
        <taxon>Eukaryota</taxon>
        <taxon>Sar</taxon>
        <taxon>Stramenopiles</taxon>
        <taxon>Ochrophyta</taxon>
        <taxon>Bacillariophyta</taxon>
        <taxon>Bacillariophyceae</taxon>
        <taxon>Bacillariophycidae</taxon>
        <taxon>Naviculales</taxon>
        <taxon>Naviculaceae</taxon>
        <taxon>Fistulifera</taxon>
    </lineage>
</organism>
<evidence type="ECO:0000313" key="2">
    <source>
        <dbReference type="EMBL" id="GAX28579.1"/>
    </source>
</evidence>
<feature type="compositionally biased region" description="Basic and acidic residues" evidence="1">
    <location>
        <begin position="285"/>
        <end position="315"/>
    </location>
</feature>
<sequence length="329" mass="38052">MTKFTPRKDKKLSQAFASVWNDNESKGVQQTNEEFYGRVHEKFHELLPNAGKQFDRTSLMNRFTKYLNKATPAFTKALEQTKRKDGESKKDYLERILTQYRINENIGKKTKLDWVLPCWKVLRKLSKYESLEDAAHGDGSSDSTRSAKRAAEQGSNERLVRRKTKGVMVADKNKKIEKLMTQIKQWSEEAVDGINYGLPSAYDDEDTIQRDEDYSEFAIDSENEKEEDAGEDEETDEDEFSTQRDVDAFSEYGSDNEDDKENDKKSSVSSHRRHQSPSPLLTRRSLNESDHRSKSEDKSTKARRVSLESDRRRTSSESLMVAQSRKKSE</sequence>
<feature type="compositionally biased region" description="Acidic residues" evidence="1">
    <location>
        <begin position="213"/>
        <end position="240"/>
    </location>
</feature>
<protein>
    <submittedName>
        <fullName evidence="2">Uncharacterized protein</fullName>
    </submittedName>
</protein>
<dbReference type="EMBL" id="BDSP01000277">
    <property type="protein sequence ID" value="GAX28579.1"/>
    <property type="molecule type" value="Genomic_DNA"/>
</dbReference>